<sequence>DDDCLSEALQANLQNNAFKRSLGVSSVENYDDELFENLEANEDSGISSKKYKTLVAAVDAQSAKVDEISETLKQLVAKKGGDANVGSATAVAAGTKKVTVVTPEEATALSGAIAAVQQVRKQAESAGKGSTP</sequence>
<dbReference type="Proteomes" id="UP000266841">
    <property type="component" value="Unassembled WGS sequence"/>
</dbReference>
<name>K0RB94_THAOC</name>
<comment type="caution">
    <text evidence="1">The sequence shown here is derived from an EMBL/GenBank/DDBJ whole genome shotgun (WGS) entry which is preliminary data.</text>
</comment>
<protein>
    <submittedName>
        <fullName evidence="1">Uncharacterized protein</fullName>
    </submittedName>
</protein>
<feature type="non-terminal residue" evidence="1">
    <location>
        <position position="1"/>
    </location>
</feature>
<organism evidence="1 2">
    <name type="scientific">Thalassiosira oceanica</name>
    <name type="common">Marine diatom</name>
    <dbReference type="NCBI Taxonomy" id="159749"/>
    <lineage>
        <taxon>Eukaryota</taxon>
        <taxon>Sar</taxon>
        <taxon>Stramenopiles</taxon>
        <taxon>Ochrophyta</taxon>
        <taxon>Bacillariophyta</taxon>
        <taxon>Coscinodiscophyceae</taxon>
        <taxon>Thalassiosirophycidae</taxon>
        <taxon>Thalassiosirales</taxon>
        <taxon>Thalassiosiraceae</taxon>
        <taxon>Thalassiosira</taxon>
    </lineage>
</organism>
<evidence type="ECO:0000313" key="2">
    <source>
        <dbReference type="Proteomes" id="UP000266841"/>
    </source>
</evidence>
<dbReference type="AlphaFoldDB" id="K0RB94"/>
<reference evidence="1 2" key="1">
    <citation type="journal article" date="2012" name="Genome Biol.">
        <title>Genome and low-iron response of an oceanic diatom adapted to chronic iron limitation.</title>
        <authorList>
            <person name="Lommer M."/>
            <person name="Specht M."/>
            <person name="Roy A.S."/>
            <person name="Kraemer L."/>
            <person name="Andreson R."/>
            <person name="Gutowska M.A."/>
            <person name="Wolf J."/>
            <person name="Bergner S.V."/>
            <person name="Schilhabel M.B."/>
            <person name="Klostermeier U.C."/>
            <person name="Beiko R.G."/>
            <person name="Rosenstiel P."/>
            <person name="Hippler M."/>
            <person name="Laroche J."/>
        </authorList>
    </citation>
    <scope>NUCLEOTIDE SEQUENCE [LARGE SCALE GENOMIC DNA]</scope>
    <source>
        <strain evidence="1 2">CCMP1005</strain>
    </source>
</reference>
<gene>
    <name evidence="1" type="ORF">THAOC_29896</name>
</gene>
<accession>K0RB94</accession>
<evidence type="ECO:0000313" key="1">
    <source>
        <dbReference type="EMBL" id="EJK50983.1"/>
    </source>
</evidence>
<proteinExistence type="predicted"/>
<keyword evidence="2" id="KW-1185">Reference proteome</keyword>
<dbReference type="EMBL" id="AGNL01042469">
    <property type="protein sequence ID" value="EJK50983.1"/>
    <property type="molecule type" value="Genomic_DNA"/>
</dbReference>